<gene>
    <name evidence="1" type="ORF">MJG53_006372</name>
</gene>
<sequence length="195" mass="21968">MRAVRRLLQSTLSLTGPASLDLSGISTYLQSGTKLLLRKAGNGVYCDQDAKPRNQQVQDLESLKTELNLSHLHGIPQTDLYFCPLSFEKELTRHGAGDKAYVRGETVSKWLELLLGDKHHTYFIWFKIFNQRHNEVSHLPRSPGPLDGDFTLITLMNMLLTHANSGSTDIEMGGAQAPPRLRFNSQESSHLNQRR</sequence>
<reference evidence="1" key="1">
    <citation type="submission" date="2022-03" db="EMBL/GenBank/DDBJ databases">
        <title>Genomic analyses of argali, domestic sheep and their hybrids provide insights into chromosomal evolution, heterosis and genetic basis of agronomic traits.</title>
        <authorList>
            <person name="Li M."/>
        </authorList>
    </citation>
    <scope>NUCLEOTIDE SEQUENCE</scope>
    <source>
        <strain evidence="1">F1 hybrid</strain>
    </source>
</reference>
<dbReference type="EMBL" id="CM043030">
    <property type="protein sequence ID" value="KAI4584838.1"/>
    <property type="molecule type" value="Genomic_DNA"/>
</dbReference>
<protein>
    <submittedName>
        <fullName evidence="1">Uncharacterized protein</fullName>
    </submittedName>
</protein>
<name>A0ACB9V4U3_9CETA</name>
<keyword evidence="2" id="KW-1185">Reference proteome</keyword>
<accession>A0ACB9V4U3</accession>
<proteinExistence type="predicted"/>
<evidence type="ECO:0000313" key="2">
    <source>
        <dbReference type="Proteomes" id="UP001057279"/>
    </source>
</evidence>
<dbReference type="Proteomes" id="UP001057279">
    <property type="component" value="Linkage Group LG05"/>
</dbReference>
<organism evidence="1 2">
    <name type="scientific">Ovis ammon polii x Ovis aries</name>
    <dbReference type="NCBI Taxonomy" id="2918886"/>
    <lineage>
        <taxon>Eukaryota</taxon>
        <taxon>Metazoa</taxon>
        <taxon>Chordata</taxon>
        <taxon>Craniata</taxon>
        <taxon>Vertebrata</taxon>
        <taxon>Euteleostomi</taxon>
        <taxon>Mammalia</taxon>
        <taxon>Eutheria</taxon>
        <taxon>Laurasiatheria</taxon>
        <taxon>Artiodactyla</taxon>
        <taxon>Ruminantia</taxon>
        <taxon>Pecora</taxon>
        <taxon>Bovidae</taxon>
        <taxon>Caprinae</taxon>
        <taxon>Ovis</taxon>
    </lineage>
</organism>
<evidence type="ECO:0000313" key="1">
    <source>
        <dbReference type="EMBL" id="KAI4584838.1"/>
    </source>
</evidence>
<comment type="caution">
    <text evidence="1">The sequence shown here is derived from an EMBL/GenBank/DDBJ whole genome shotgun (WGS) entry which is preliminary data.</text>
</comment>